<organism evidence="1 2">
    <name type="scientific">Bacillus thuringiensis</name>
    <dbReference type="NCBI Taxonomy" id="1428"/>
    <lineage>
        <taxon>Bacteria</taxon>
        <taxon>Bacillati</taxon>
        <taxon>Bacillota</taxon>
        <taxon>Bacilli</taxon>
        <taxon>Bacillales</taxon>
        <taxon>Bacillaceae</taxon>
        <taxon>Bacillus</taxon>
        <taxon>Bacillus cereus group</taxon>
    </lineage>
</organism>
<gene>
    <name evidence="1" type="ORF">BT246_64210</name>
</gene>
<dbReference type="EMBL" id="CP015351">
    <property type="protein sequence ID" value="ANS51713.1"/>
    <property type="molecule type" value="Genomic_DNA"/>
</dbReference>
<evidence type="ECO:0000313" key="2">
    <source>
        <dbReference type="Proteomes" id="UP000092743"/>
    </source>
</evidence>
<keyword evidence="1" id="KW-0614">Plasmid</keyword>
<protein>
    <submittedName>
        <fullName evidence="1">Uncharacterized protein</fullName>
    </submittedName>
</protein>
<proteinExistence type="predicted"/>
<dbReference type="AlphaFoldDB" id="A0A9W3SHS1"/>
<accession>A0A9W3SHS1</accession>
<geneLocation type="plasmid" evidence="1 2">
    <name>p150790</name>
</geneLocation>
<name>A0A9W3SHS1_BACTU</name>
<sequence>MYTGIRVKVTIKKEFHQMINEINNEESDFCDYVNQFSFLANFSKLKRSELIPSGISSYMPTGWEVGEYPNEQSTDDFERQFNTVTGFWAFQCCLKNYDKVVEHFLTDVLANIIESSQHIETKHEEDEESKMYEYVNGEIVRVDLK</sequence>
<dbReference type="Proteomes" id="UP000092743">
    <property type="component" value="Plasmid p150790"/>
</dbReference>
<dbReference type="RefSeq" id="WP_065486229.1">
    <property type="nucleotide sequence ID" value="NZ_CP015351.1"/>
</dbReference>
<reference evidence="1 2" key="1">
    <citation type="submission" date="2016-04" db="EMBL/GenBank/DDBJ databases">
        <title>High quality genome of the nematocidal Bacillus thuringiensis MYBT18246.</title>
        <authorList>
            <person name="Hollensteiner J."/>
            <person name="Poehlein A."/>
            <person name="Sproeer C."/>
            <person name="Bunk B."/>
            <person name="Rosenstiel P."/>
            <person name="Schulenburg H."/>
            <person name="Liesegang H."/>
        </authorList>
    </citation>
    <scope>NUCLEOTIDE SEQUENCE [LARGE SCALE GENOMIC DNA]</scope>
    <source>
        <strain evidence="1 2">MYBT18246</strain>
        <plasmid evidence="1 2">p150790</plasmid>
    </source>
</reference>
<evidence type="ECO:0000313" key="1">
    <source>
        <dbReference type="EMBL" id="ANS51713.1"/>
    </source>
</evidence>